<comment type="similarity">
    <text evidence="2 10">Belongs to the beta sliding clamp family.</text>
</comment>
<protein>
    <recommendedName>
        <fullName evidence="3 10">Beta sliding clamp</fullName>
    </recommendedName>
</protein>
<dbReference type="InterPro" id="IPR022634">
    <property type="entry name" value="DNA_polIII_beta_N"/>
</dbReference>
<dbReference type="GO" id="GO:0003887">
    <property type="term" value="F:DNA-directed DNA polymerase activity"/>
    <property type="evidence" value="ECO:0007669"/>
    <property type="project" value="UniProtKB-UniRule"/>
</dbReference>
<dbReference type="GO" id="GO:0009360">
    <property type="term" value="C:DNA polymerase III complex"/>
    <property type="evidence" value="ECO:0007669"/>
    <property type="project" value="InterPro"/>
</dbReference>
<dbReference type="NCBIfam" id="TIGR00663">
    <property type="entry name" value="dnan"/>
    <property type="match status" value="1"/>
</dbReference>
<evidence type="ECO:0000256" key="7">
    <source>
        <dbReference type="ARBA" id="ARBA00022705"/>
    </source>
</evidence>
<dbReference type="GO" id="GO:0005737">
    <property type="term" value="C:cytoplasm"/>
    <property type="evidence" value="ECO:0007669"/>
    <property type="project" value="UniProtKB-SubCell"/>
</dbReference>
<feature type="domain" description="DNA polymerase III beta sliding clamp C-terminal" evidence="13">
    <location>
        <begin position="255"/>
        <end position="381"/>
    </location>
</feature>
<dbReference type="PIRSF" id="PIRSF000804">
    <property type="entry name" value="DNA_pol_III_b"/>
    <property type="match status" value="1"/>
</dbReference>
<keyword evidence="4 10" id="KW-0963">Cytoplasm</keyword>
<dbReference type="OrthoDB" id="8421503at2"/>
<dbReference type="RefSeq" id="WP_023555124.1">
    <property type="nucleotide sequence ID" value="NZ_KI629787.1"/>
</dbReference>
<evidence type="ECO:0000256" key="6">
    <source>
        <dbReference type="ARBA" id="ARBA00022695"/>
    </source>
</evidence>
<gene>
    <name evidence="14" type="ORF">T458_05340</name>
</gene>
<sequence length="384" mass="42202">MAMTMVKREIVCSDSQGFAAALSKAMKAVATSTSIPILTGIHIHAEGECITITGSDDKTMVRIVQKSIGKAIGSDPVSFVVPGRLFTEIIRKLPPGEMKLQIEENKVLIQASKSSFELKTMPVDEYPLRSSNPYTVSFEVEGSLFMKGLSSMYAASTNDMRPVLKAVCLSGAGNKLSFVSTDSHRLSQIHIVMDEEVDTFMNVLIPSTSANEMIKLLKDEAGKVHVQCNDGELRISVNGITFSTRLIEGTFPDTKRIIPQDFTLQFTLNREELFGSLERVNIMAQESKNKTCFFHLVSSGTIPSLNINAMGEEVGKVKEQVFIADFKGEELKFAINAKYFVDALRNMSSKKITILGNGATSPFIIRPVEDDKDLALVLPVRMVS</sequence>
<comment type="subunit">
    <text evidence="10">Forms a ring-shaped head-to-tail homodimer around DNA.</text>
</comment>
<dbReference type="Pfam" id="PF02768">
    <property type="entry name" value="DNA_pol3_beta_3"/>
    <property type="match status" value="1"/>
</dbReference>
<evidence type="ECO:0000256" key="8">
    <source>
        <dbReference type="ARBA" id="ARBA00022932"/>
    </source>
</evidence>
<dbReference type="Pfam" id="PF02767">
    <property type="entry name" value="DNA_pol3_beta_2"/>
    <property type="match status" value="1"/>
</dbReference>
<dbReference type="InterPro" id="IPR022635">
    <property type="entry name" value="DNA_polIII_beta_C"/>
</dbReference>
<evidence type="ECO:0000256" key="9">
    <source>
        <dbReference type="ARBA" id="ARBA00023125"/>
    </source>
</evidence>
<dbReference type="SUPFAM" id="SSF55979">
    <property type="entry name" value="DNA clamp"/>
    <property type="match status" value="3"/>
</dbReference>
<dbReference type="AlphaFoldDB" id="V6MCX3"/>
<dbReference type="Proteomes" id="UP000017973">
    <property type="component" value="Unassembled WGS sequence"/>
</dbReference>
<comment type="caution">
    <text evidence="14">The sequence shown here is derived from an EMBL/GenBank/DDBJ whole genome shotgun (WGS) entry which is preliminary data.</text>
</comment>
<feature type="domain" description="DNA polymerase III beta sliding clamp N-terminal" evidence="11">
    <location>
        <begin position="17"/>
        <end position="128"/>
    </location>
</feature>
<dbReference type="InterPro" id="IPR046938">
    <property type="entry name" value="DNA_clamp_sf"/>
</dbReference>
<dbReference type="PANTHER" id="PTHR30478">
    <property type="entry name" value="DNA POLYMERASE III SUBUNIT BETA"/>
    <property type="match status" value="1"/>
</dbReference>
<dbReference type="HOGENOM" id="CLU_038149_2_0_9"/>
<reference evidence="14 15" key="1">
    <citation type="journal article" date="2014" name="Genome Announc.">
        <title>Draft Genome Sequence of Brevibacillus panacihumi Strain W25, a Halotolerant Hydrocarbon-Degrading Bacterium.</title>
        <authorList>
            <person name="Wang X."/>
            <person name="Jin D."/>
            <person name="Zhou L."/>
            <person name="Wu L."/>
            <person name="An W."/>
            <person name="Chen Y."/>
            <person name="Zhao L."/>
        </authorList>
    </citation>
    <scope>NUCLEOTIDE SEQUENCE [LARGE SCALE GENOMIC DNA]</scope>
    <source>
        <strain evidence="14 15">W25</strain>
    </source>
</reference>
<comment type="subcellular location">
    <subcellularLocation>
        <location evidence="1 10">Cytoplasm</location>
    </subcellularLocation>
</comment>
<dbReference type="InterPro" id="IPR001001">
    <property type="entry name" value="DNA_polIII_beta"/>
</dbReference>
<evidence type="ECO:0000259" key="13">
    <source>
        <dbReference type="Pfam" id="PF02768"/>
    </source>
</evidence>
<keyword evidence="9" id="KW-0238">DNA-binding</keyword>
<dbReference type="InterPro" id="IPR022637">
    <property type="entry name" value="DNA_polIII_beta_cen"/>
</dbReference>
<dbReference type="GO" id="GO:0006271">
    <property type="term" value="P:DNA strand elongation involved in DNA replication"/>
    <property type="evidence" value="ECO:0007669"/>
    <property type="project" value="TreeGrafter"/>
</dbReference>
<evidence type="ECO:0000259" key="12">
    <source>
        <dbReference type="Pfam" id="PF02767"/>
    </source>
</evidence>
<dbReference type="eggNOG" id="COG0592">
    <property type="taxonomic scope" value="Bacteria"/>
</dbReference>
<evidence type="ECO:0000313" key="14">
    <source>
        <dbReference type="EMBL" id="EST55755.1"/>
    </source>
</evidence>
<feature type="domain" description="DNA polymerase III beta sliding clamp central" evidence="12">
    <location>
        <begin position="153"/>
        <end position="253"/>
    </location>
</feature>
<dbReference type="STRING" id="1408254.T458_05340"/>
<keyword evidence="15" id="KW-1185">Reference proteome</keyword>
<evidence type="ECO:0000256" key="4">
    <source>
        <dbReference type="ARBA" id="ARBA00022490"/>
    </source>
</evidence>
<dbReference type="CDD" id="cd00140">
    <property type="entry name" value="beta_clamp"/>
    <property type="match status" value="1"/>
</dbReference>
<evidence type="ECO:0000259" key="11">
    <source>
        <dbReference type="Pfam" id="PF00712"/>
    </source>
</evidence>
<evidence type="ECO:0000256" key="10">
    <source>
        <dbReference type="PIRNR" id="PIRNR000804"/>
    </source>
</evidence>
<evidence type="ECO:0000313" key="15">
    <source>
        <dbReference type="Proteomes" id="UP000017973"/>
    </source>
</evidence>
<evidence type="ECO:0000256" key="1">
    <source>
        <dbReference type="ARBA" id="ARBA00004496"/>
    </source>
</evidence>
<evidence type="ECO:0000256" key="2">
    <source>
        <dbReference type="ARBA" id="ARBA00010752"/>
    </source>
</evidence>
<keyword evidence="6 10" id="KW-0548">Nucleotidyltransferase</keyword>
<dbReference type="GO" id="GO:0003677">
    <property type="term" value="F:DNA binding"/>
    <property type="evidence" value="ECO:0007669"/>
    <property type="project" value="UniProtKB-UniRule"/>
</dbReference>
<dbReference type="PANTHER" id="PTHR30478:SF0">
    <property type="entry name" value="BETA SLIDING CLAMP"/>
    <property type="match status" value="1"/>
</dbReference>
<keyword evidence="5 10" id="KW-0808">Transferase</keyword>
<name>V6MCX3_9BACL</name>
<dbReference type="Gene3D" id="3.70.10.10">
    <property type="match status" value="1"/>
</dbReference>
<evidence type="ECO:0000256" key="5">
    <source>
        <dbReference type="ARBA" id="ARBA00022679"/>
    </source>
</evidence>
<dbReference type="EMBL" id="AYJU01000002">
    <property type="protein sequence ID" value="EST55755.1"/>
    <property type="molecule type" value="Genomic_DNA"/>
</dbReference>
<proteinExistence type="inferred from homology"/>
<keyword evidence="8 10" id="KW-0239">DNA-directed DNA polymerase</keyword>
<dbReference type="GO" id="GO:0008408">
    <property type="term" value="F:3'-5' exonuclease activity"/>
    <property type="evidence" value="ECO:0007669"/>
    <property type="project" value="InterPro"/>
</dbReference>
<accession>V6MCX3</accession>
<comment type="function">
    <text evidence="10">Confers DNA tethering and processivity to DNA polymerases and other proteins. Acts as a clamp, forming a ring around DNA (a reaction catalyzed by the clamp-loading complex) which diffuses in an ATP-independent manner freely and bidirectionally along dsDNA. Initially characterized for its ability to contact the catalytic subunit of DNA polymerase III (Pol III), a complex, multichain enzyme responsible for most of the replicative synthesis in bacteria; Pol III exhibits 3'-5' exonuclease proofreading activity. The beta chain is required for initiation of replication as well as for processivity of DNA replication.</text>
</comment>
<dbReference type="Gene3D" id="3.10.150.10">
    <property type="entry name" value="DNA Polymerase III, subunit A, domain 2"/>
    <property type="match status" value="1"/>
</dbReference>
<dbReference type="SMART" id="SM00480">
    <property type="entry name" value="POL3Bc"/>
    <property type="match status" value="1"/>
</dbReference>
<organism evidence="14 15">
    <name type="scientific">Brevibacillus panacihumi W25</name>
    <dbReference type="NCBI Taxonomy" id="1408254"/>
    <lineage>
        <taxon>Bacteria</taxon>
        <taxon>Bacillati</taxon>
        <taxon>Bacillota</taxon>
        <taxon>Bacilli</taxon>
        <taxon>Bacillales</taxon>
        <taxon>Paenibacillaceae</taxon>
        <taxon>Brevibacillus</taxon>
    </lineage>
</organism>
<dbReference type="Pfam" id="PF00712">
    <property type="entry name" value="DNA_pol3_beta"/>
    <property type="match status" value="1"/>
</dbReference>
<keyword evidence="7 10" id="KW-0235">DNA replication</keyword>
<evidence type="ECO:0000256" key="3">
    <source>
        <dbReference type="ARBA" id="ARBA00021035"/>
    </source>
</evidence>
<dbReference type="PATRIC" id="fig|1408254.3.peg.1075"/>